<dbReference type="Gene3D" id="3.60.15.10">
    <property type="entry name" value="Ribonuclease Z/Hydroxyacylglutathione hydrolase-like"/>
    <property type="match status" value="1"/>
</dbReference>
<keyword evidence="1" id="KW-0378">Hydrolase</keyword>
<dbReference type="Proteomes" id="UP000093044">
    <property type="component" value="Chromosome"/>
</dbReference>
<dbReference type="PANTHER" id="PTHR46018:SF7">
    <property type="entry name" value="RIBONUCLEASE Z"/>
    <property type="match status" value="1"/>
</dbReference>
<evidence type="ECO:0000313" key="2">
    <source>
        <dbReference type="Proteomes" id="UP000093044"/>
    </source>
</evidence>
<dbReference type="KEGG" id="cpor:BED41_01065"/>
<proteinExistence type="predicted"/>
<dbReference type="AlphaFoldDB" id="A0A1B2I1G1"/>
<dbReference type="Pfam" id="PF23023">
    <property type="entry name" value="Anti-Pycsar_Apyc1"/>
    <property type="match status" value="1"/>
</dbReference>
<name>A0A1B2I1G1_9BACT</name>
<evidence type="ECO:0000313" key="1">
    <source>
        <dbReference type="EMBL" id="ANZ43814.1"/>
    </source>
</evidence>
<dbReference type="OrthoDB" id="9794898at2"/>
<organism evidence="1 2">
    <name type="scientific">Cloacibacillus porcorum</name>
    <dbReference type="NCBI Taxonomy" id="1197717"/>
    <lineage>
        <taxon>Bacteria</taxon>
        <taxon>Thermotogati</taxon>
        <taxon>Synergistota</taxon>
        <taxon>Synergistia</taxon>
        <taxon>Synergistales</taxon>
        <taxon>Synergistaceae</taxon>
        <taxon>Cloacibacillus</taxon>
    </lineage>
</organism>
<dbReference type="EMBL" id="CP016757">
    <property type="protein sequence ID" value="ANZ43814.1"/>
    <property type="molecule type" value="Genomic_DNA"/>
</dbReference>
<sequence>MKITMLGTGNALVTECYNTCFVLSEGDRHFLVDGGGGNTVLRQLKRTGIDWKSIKDIFVTHGHVDHLLGIIWMVRMICQYMRQGEYEGEANIYAHEELISLLNETAHSLLPEKDTRFIGRRLHLIPVADGEERQVIGRKTVFFDIHSAKAKQFGFTVSLGNGERLTCCGDEPYSEYERSYAEKSKWLLHEAFCLHAQADIFHPYEKSHSTVKDAAITAERLGVKNLLLYHTEDKNIADRKSLYLAEGRKYFNGNIFVPDDLETIEL</sequence>
<reference evidence="1" key="1">
    <citation type="submission" date="2016-08" db="EMBL/GenBank/DDBJ databases">
        <title>Complete genome of Cloacibacillus porcorum.</title>
        <authorList>
            <person name="Looft T."/>
            <person name="Bayles D.O."/>
            <person name="Alt D.P."/>
        </authorList>
    </citation>
    <scope>NUCLEOTIDE SEQUENCE [LARGE SCALE GENOMIC DNA]</scope>
    <source>
        <strain evidence="1">CL-84</strain>
    </source>
</reference>
<keyword evidence="2" id="KW-1185">Reference proteome</keyword>
<dbReference type="RefSeq" id="WP_066741973.1">
    <property type="nucleotide sequence ID" value="NZ_CP016757.1"/>
</dbReference>
<dbReference type="InterPro" id="IPR036866">
    <property type="entry name" value="RibonucZ/Hydroxyglut_hydro"/>
</dbReference>
<dbReference type="GeneID" id="83056441"/>
<accession>A0A1B2I1G1</accession>
<dbReference type="GO" id="GO:0042781">
    <property type="term" value="F:3'-tRNA processing endoribonuclease activity"/>
    <property type="evidence" value="ECO:0007669"/>
    <property type="project" value="TreeGrafter"/>
</dbReference>
<dbReference type="STRING" id="1197717.BED41_01065"/>
<gene>
    <name evidence="1" type="ORF">BED41_01065</name>
</gene>
<dbReference type="PANTHER" id="PTHR46018">
    <property type="entry name" value="ZINC PHOSPHODIESTERASE ELAC PROTEIN 1"/>
    <property type="match status" value="1"/>
</dbReference>
<dbReference type="SUPFAM" id="SSF56281">
    <property type="entry name" value="Metallo-hydrolase/oxidoreductase"/>
    <property type="match status" value="1"/>
</dbReference>
<protein>
    <submittedName>
        <fullName evidence="1">MBL fold metallo-hydrolase</fullName>
    </submittedName>
</protein>